<dbReference type="NCBIfam" id="TIGR00229">
    <property type="entry name" value="sensory_box"/>
    <property type="match status" value="2"/>
</dbReference>
<protein>
    <recommendedName>
        <fullName evidence="12">Diguanylate cyclase</fullName>
    </recommendedName>
</protein>
<evidence type="ECO:0000256" key="1">
    <source>
        <dbReference type="ARBA" id="ARBA00022543"/>
    </source>
</evidence>
<keyword evidence="1" id="KW-0600">Photoreceptor protein</keyword>
<dbReference type="Gene3D" id="3.30.70.270">
    <property type="match status" value="1"/>
</dbReference>
<dbReference type="PROSITE" id="PS50887">
    <property type="entry name" value="GGDEF"/>
    <property type="match status" value="1"/>
</dbReference>
<dbReference type="InterPro" id="IPR035919">
    <property type="entry name" value="EAL_sf"/>
</dbReference>
<dbReference type="Pfam" id="PF00563">
    <property type="entry name" value="EAL"/>
    <property type="match status" value="1"/>
</dbReference>
<dbReference type="GO" id="GO:0006355">
    <property type="term" value="P:regulation of DNA-templated transcription"/>
    <property type="evidence" value="ECO:0007669"/>
    <property type="project" value="InterPro"/>
</dbReference>
<name>A0A2W4R8K0_9GAMM</name>
<dbReference type="InterPro" id="IPR000160">
    <property type="entry name" value="GGDEF_dom"/>
</dbReference>
<gene>
    <name evidence="10" type="ORF">DM484_09995</name>
</gene>
<dbReference type="Proteomes" id="UP000249396">
    <property type="component" value="Unassembled WGS sequence"/>
</dbReference>
<feature type="domain" description="PAC" evidence="7">
    <location>
        <begin position="614"/>
        <end position="666"/>
    </location>
</feature>
<comment type="caution">
    <text evidence="10">The sequence shown here is derived from an EMBL/GenBank/DDBJ whole genome shotgun (WGS) entry which is preliminary data.</text>
</comment>
<dbReference type="InterPro" id="IPR016132">
    <property type="entry name" value="Phyto_chromo_attachment"/>
</dbReference>
<dbReference type="SMART" id="SM00052">
    <property type="entry name" value="EAL"/>
    <property type="match status" value="1"/>
</dbReference>
<feature type="domain" description="GGDEF" evidence="9">
    <location>
        <begin position="819"/>
        <end position="957"/>
    </location>
</feature>
<evidence type="ECO:0000259" key="6">
    <source>
        <dbReference type="PROSITE" id="PS50112"/>
    </source>
</evidence>
<dbReference type="GO" id="GO:0009584">
    <property type="term" value="P:detection of visible light"/>
    <property type="evidence" value="ECO:0007669"/>
    <property type="project" value="InterPro"/>
</dbReference>
<dbReference type="InterPro" id="IPR001294">
    <property type="entry name" value="Phytochrome"/>
</dbReference>
<feature type="domain" description="Phytochrome chromophore attachment site" evidence="5">
    <location>
        <begin position="153"/>
        <end position="315"/>
    </location>
</feature>
<dbReference type="PRINTS" id="PR01033">
    <property type="entry name" value="PHYTOCHROME"/>
</dbReference>
<accession>A0A2W4R8K0</accession>
<dbReference type="InterPro" id="IPR000700">
    <property type="entry name" value="PAS-assoc_C"/>
</dbReference>
<dbReference type="NCBIfam" id="TIGR00254">
    <property type="entry name" value="GGDEF"/>
    <property type="match status" value="1"/>
</dbReference>
<evidence type="ECO:0000259" key="5">
    <source>
        <dbReference type="PROSITE" id="PS50046"/>
    </source>
</evidence>
<dbReference type="PROSITE" id="PS50112">
    <property type="entry name" value="PAS"/>
    <property type="match status" value="2"/>
</dbReference>
<dbReference type="SMART" id="SM00065">
    <property type="entry name" value="GAF"/>
    <property type="match status" value="1"/>
</dbReference>
<feature type="domain" description="PAC" evidence="7">
    <location>
        <begin position="735"/>
        <end position="787"/>
    </location>
</feature>
<dbReference type="PROSITE" id="PS50046">
    <property type="entry name" value="PHYTOCHROME_2"/>
    <property type="match status" value="1"/>
</dbReference>
<dbReference type="Gene3D" id="3.30.450.40">
    <property type="match status" value="1"/>
</dbReference>
<dbReference type="SMART" id="SM00086">
    <property type="entry name" value="PAC"/>
    <property type="match status" value="2"/>
</dbReference>
<dbReference type="Pfam" id="PF00990">
    <property type="entry name" value="GGDEF"/>
    <property type="match status" value="1"/>
</dbReference>
<dbReference type="InterPro" id="IPR043128">
    <property type="entry name" value="Rev_trsase/Diguanyl_cyclase"/>
</dbReference>
<evidence type="ECO:0000256" key="4">
    <source>
        <dbReference type="ARBA" id="ARBA00023170"/>
    </source>
</evidence>
<dbReference type="Pfam" id="PF00360">
    <property type="entry name" value="PHY"/>
    <property type="match status" value="1"/>
</dbReference>
<dbReference type="SUPFAM" id="SSF55073">
    <property type="entry name" value="Nucleotide cyclase"/>
    <property type="match status" value="1"/>
</dbReference>
<evidence type="ECO:0000259" key="9">
    <source>
        <dbReference type="PROSITE" id="PS50887"/>
    </source>
</evidence>
<evidence type="ECO:0008006" key="12">
    <source>
        <dbReference type="Google" id="ProtNLM"/>
    </source>
</evidence>
<feature type="domain" description="PAS" evidence="6">
    <location>
        <begin position="660"/>
        <end position="708"/>
    </location>
</feature>
<dbReference type="PROSITE" id="PS50113">
    <property type="entry name" value="PAC"/>
    <property type="match status" value="2"/>
</dbReference>
<dbReference type="InterPro" id="IPR013515">
    <property type="entry name" value="Phytochrome_cen-reg"/>
</dbReference>
<evidence type="ECO:0000256" key="3">
    <source>
        <dbReference type="ARBA" id="ARBA00022991"/>
    </source>
</evidence>
<feature type="domain" description="PAS" evidence="6">
    <location>
        <begin position="542"/>
        <end position="602"/>
    </location>
</feature>
<dbReference type="Gene3D" id="3.20.20.450">
    <property type="entry name" value="EAL domain"/>
    <property type="match status" value="1"/>
</dbReference>
<dbReference type="InterPro" id="IPR013654">
    <property type="entry name" value="PAS_2"/>
</dbReference>
<dbReference type="SUPFAM" id="SSF55781">
    <property type="entry name" value="GAF domain-like"/>
    <property type="match status" value="2"/>
</dbReference>
<dbReference type="InterPro" id="IPR035965">
    <property type="entry name" value="PAS-like_dom_sf"/>
</dbReference>
<dbReference type="InterPro" id="IPR003018">
    <property type="entry name" value="GAF"/>
</dbReference>
<keyword evidence="3" id="KW-0157">Chromophore</keyword>
<dbReference type="SMART" id="SM00267">
    <property type="entry name" value="GGDEF"/>
    <property type="match status" value="1"/>
</dbReference>
<keyword evidence="2" id="KW-0716">Sensory transduction</keyword>
<reference evidence="10 11" key="1">
    <citation type="journal article" date="2018" name="Aquat. Microb. Ecol.">
        <title>Gammaproteobacterial methanotrophs dominate.</title>
        <authorList>
            <person name="Rissanen A.J."/>
            <person name="Saarenheimo J."/>
            <person name="Tiirola M."/>
            <person name="Peura S."/>
            <person name="Aalto S.L."/>
            <person name="Karvinen A."/>
            <person name="Nykanen H."/>
        </authorList>
    </citation>
    <scope>NUCLEOTIDE SEQUENCE [LARGE SCALE GENOMIC DNA]</scope>
    <source>
        <strain evidence="10">AMbin10</strain>
    </source>
</reference>
<dbReference type="GO" id="GO:0009881">
    <property type="term" value="F:photoreceptor activity"/>
    <property type="evidence" value="ECO:0007669"/>
    <property type="project" value="UniProtKB-KW"/>
</dbReference>
<dbReference type="InterPro" id="IPR001610">
    <property type="entry name" value="PAC"/>
</dbReference>
<dbReference type="AlphaFoldDB" id="A0A2W4R8K0"/>
<dbReference type="InterPro" id="IPR029016">
    <property type="entry name" value="GAF-like_dom_sf"/>
</dbReference>
<dbReference type="Pfam" id="PF01590">
    <property type="entry name" value="GAF"/>
    <property type="match status" value="1"/>
</dbReference>
<feature type="domain" description="EAL" evidence="8">
    <location>
        <begin position="966"/>
        <end position="1219"/>
    </location>
</feature>
<proteinExistence type="predicted"/>
<dbReference type="InterPro" id="IPR043150">
    <property type="entry name" value="Phytochrome_PHY_sf"/>
</dbReference>
<dbReference type="InterPro" id="IPR029787">
    <property type="entry name" value="Nucleotide_cyclase"/>
</dbReference>
<dbReference type="EMBL" id="QJPH01000284">
    <property type="protein sequence ID" value="PZN80401.1"/>
    <property type="molecule type" value="Genomic_DNA"/>
</dbReference>
<evidence type="ECO:0000259" key="8">
    <source>
        <dbReference type="PROSITE" id="PS50883"/>
    </source>
</evidence>
<dbReference type="InterPro" id="IPR001633">
    <property type="entry name" value="EAL_dom"/>
</dbReference>
<evidence type="ECO:0000313" key="10">
    <source>
        <dbReference type="EMBL" id="PZN80401.1"/>
    </source>
</evidence>
<dbReference type="InterPro" id="IPR052155">
    <property type="entry name" value="Biofilm_reg_signaling"/>
</dbReference>
<dbReference type="Gene3D" id="3.30.450.20">
    <property type="entry name" value="PAS domain"/>
    <property type="match status" value="3"/>
</dbReference>
<dbReference type="Gene3D" id="3.30.450.270">
    <property type="match status" value="1"/>
</dbReference>
<dbReference type="SMART" id="SM00091">
    <property type="entry name" value="PAS"/>
    <property type="match status" value="3"/>
</dbReference>
<dbReference type="CDD" id="cd01949">
    <property type="entry name" value="GGDEF"/>
    <property type="match status" value="1"/>
</dbReference>
<dbReference type="PANTHER" id="PTHR44757:SF2">
    <property type="entry name" value="BIOFILM ARCHITECTURE MAINTENANCE PROTEIN MBAA"/>
    <property type="match status" value="1"/>
</dbReference>
<keyword evidence="4" id="KW-0675">Receptor</keyword>
<dbReference type="Pfam" id="PF13426">
    <property type="entry name" value="PAS_9"/>
    <property type="match status" value="2"/>
</dbReference>
<dbReference type="PANTHER" id="PTHR44757">
    <property type="entry name" value="DIGUANYLATE CYCLASE DGCP"/>
    <property type="match status" value="1"/>
</dbReference>
<evidence type="ECO:0000313" key="11">
    <source>
        <dbReference type="Proteomes" id="UP000249396"/>
    </source>
</evidence>
<dbReference type="CDD" id="cd01948">
    <property type="entry name" value="EAL"/>
    <property type="match status" value="1"/>
</dbReference>
<dbReference type="PROSITE" id="PS50883">
    <property type="entry name" value="EAL"/>
    <property type="match status" value="1"/>
</dbReference>
<dbReference type="SUPFAM" id="SSF55785">
    <property type="entry name" value="PYP-like sensor domain (PAS domain)"/>
    <property type="match status" value="3"/>
</dbReference>
<evidence type="ECO:0000256" key="2">
    <source>
        <dbReference type="ARBA" id="ARBA00022606"/>
    </source>
</evidence>
<dbReference type="Pfam" id="PF08446">
    <property type="entry name" value="PAS_2"/>
    <property type="match status" value="1"/>
</dbReference>
<dbReference type="CDD" id="cd00130">
    <property type="entry name" value="PAS"/>
    <property type="match status" value="2"/>
</dbReference>
<sequence>MNNHSQQEQEQALQNCEAENIHQIGYIQPHGVLLVLSSDSQHIVLQVSENLADFIDLPIDGAFGKPLASLIGITEAGQVDQLIQDVGFQRVKIGAINITRRQTRMEIKARVFASNGQFILELMHDEEANQANKISDLSLLMRQLLLNSESERDIYRYFDQVASIVQALTAFDRVMVYRFDANWDGEVIAESRVESAISYKGTHFPASDIPPQARRLYTFNLVRHIVDIDAIAVLVVPTLNPATQQPLDLTYSALRSLSLVHIEYLRNMGVQASLSISLLRNGKLWGLIACHHMTAKPMSYALLEELNLISQMISAKLTLGDSRELNSLGLRASLIIGELLKHISAGTEEFILLRVLPELLNLMNATGVLMVVEGKSYVYGELPGQGAIDVLQAWLGSRSGSEIFSCDHLAQHFAPADAYSDIASGLLALPLTTDMRNCIIWFRKEKLRTLHWAGKPEKYIFKDQAGEVRLAPRNSFETWTEIWRGRCEPWSNAEIETAKVLAIALTEGLSQKSKLEKGYLERKVVEEALQESQKQTLSVLDELEYLKFALDQHAIVVMTDLGGTITYVNDKFCEISGYSKQELIGRNHRMLNSGSHTREFFHDIFNTIKSGKVWNGEICNRAKNGRLYWVMTTIVPYLNEKVKPIQYIAIKADITERKLAENQLRILAVSFEMHEAIMITDANVNIIRVNKAFQDVTGYSEDDVLGKNPRMLNSGLHDKAFYDDMWKQLLETGTWTGEIFDKRKSGQIYPKWLTITAVKDREGITTEYVAVFSDITDRKKAENEIYSLAFYDTLTSLPNRRLLLDRIRQAQSMSACSNHYGALLFLDMDKFKALNDTLGHDHADLFLIEVAKRVKNCVRDVDAVARIGGDQFVVLIEEIGLDAEIVSQKVALISERIRFALAEPYWLNEHEHHSSTSIGVCLYRGNEETMDSLLRYADIAMSQAKESGRNAVRFYEPAMQLAVEARASVEADLRKAISKQQLHLYYQIQLDNDLHPVGAEALIRWIHPVRGLVSPIHFIPIAEESTLILEIGRWVLETASKQLALWSRREETRDLVLAVNVSAQQFKRHDFVRTVSSLVNTHQVNPNHLKLELTESVVLGDVSDVVAKMHLLKAMGVRLSLDDFGTGYSSLSYLKQLPLDQIKIDQSFVRNMTTEPNDAIMVKTIIGLAENFRMEVIAEGVETDDHLTLLRQYGCKLFQGYLFSKPVPIDEFEGLLKKG</sequence>
<dbReference type="SUPFAM" id="SSF141868">
    <property type="entry name" value="EAL domain-like"/>
    <property type="match status" value="1"/>
</dbReference>
<evidence type="ECO:0000259" key="7">
    <source>
        <dbReference type="PROSITE" id="PS50113"/>
    </source>
</evidence>
<organism evidence="10 11">
    <name type="scientific">Candidatus Methylumidiphilus alinenensis</name>
    <dbReference type="NCBI Taxonomy" id="2202197"/>
    <lineage>
        <taxon>Bacteria</taxon>
        <taxon>Pseudomonadati</taxon>
        <taxon>Pseudomonadota</taxon>
        <taxon>Gammaproteobacteria</taxon>
        <taxon>Methylococcales</taxon>
        <taxon>Candidatus Methylumidiphilus</taxon>
    </lineage>
</organism>
<dbReference type="InterPro" id="IPR000014">
    <property type="entry name" value="PAS"/>
</dbReference>